<protein>
    <submittedName>
        <fullName evidence="1">Uncharacterized protein</fullName>
    </submittedName>
</protein>
<keyword evidence="2" id="KW-1185">Reference proteome</keyword>
<proteinExistence type="predicted"/>
<sequence>MNRSTTTFLLFSFIVLLGCSANKDSFHRKGETVTLTLNKYPQENQPNTLAFSSITPFLVDFGIGKVKQILENEAGKFTGMYQAEISDSNFYTDASSKDRSMNYRSFVIDRKADLGKGPETVSKMEFKFNTDASRTFIAVQPVALKIDKSKAKLLQNDSTLDVIIDIRMVSFWIDINQEYRTAETANTSFVLSNIELGKAYDSNSKLLSKTSGWMFPIPLSVKPDGTFFGRGTFNLYCTVTEIDDYGKRIETIRNAFETNEAEIKDILLNSGKD</sequence>
<organism evidence="1 2">
    <name type="scientific">Costertonia aggregata</name>
    <dbReference type="NCBI Taxonomy" id="343403"/>
    <lineage>
        <taxon>Bacteria</taxon>
        <taxon>Pseudomonadati</taxon>
        <taxon>Bacteroidota</taxon>
        <taxon>Flavobacteriia</taxon>
        <taxon>Flavobacteriales</taxon>
        <taxon>Flavobacteriaceae</taxon>
        <taxon>Costertonia</taxon>
    </lineage>
</organism>
<dbReference type="Proteomes" id="UP000509302">
    <property type="component" value="Chromosome"/>
</dbReference>
<dbReference type="PROSITE" id="PS51257">
    <property type="entry name" value="PROKAR_LIPOPROTEIN"/>
    <property type="match status" value="1"/>
</dbReference>
<evidence type="ECO:0000313" key="1">
    <source>
        <dbReference type="EMBL" id="QLG47037.1"/>
    </source>
</evidence>
<accession>A0A7H9AUG3</accession>
<evidence type="ECO:0000313" key="2">
    <source>
        <dbReference type="Proteomes" id="UP000509302"/>
    </source>
</evidence>
<gene>
    <name evidence="1" type="ORF">HYG79_17305</name>
</gene>
<dbReference type="EMBL" id="CP058595">
    <property type="protein sequence ID" value="QLG47037.1"/>
    <property type="molecule type" value="Genomic_DNA"/>
</dbReference>
<dbReference type="KEGG" id="cagg:HYG79_17305"/>
<name>A0A7H9AUG3_9FLAO</name>
<dbReference type="RefSeq" id="WP_179243315.1">
    <property type="nucleotide sequence ID" value="NZ_CP058595.1"/>
</dbReference>
<dbReference type="AlphaFoldDB" id="A0A7H9AUG3"/>
<reference evidence="1 2" key="1">
    <citation type="journal article" date="2006" name="Int. J. Syst. Evol. Microbiol.">
        <title>Costertonia aggregata gen. nov., sp. nov., a mesophilic marine bacterium of the family Flavobacteriaceae, isolated from a mature biofilm.</title>
        <authorList>
            <person name="Kwon K.K."/>
            <person name="Lee Y.K."/>
            <person name="Lee H.K."/>
        </authorList>
    </citation>
    <scope>NUCLEOTIDE SEQUENCE [LARGE SCALE GENOMIC DNA]</scope>
    <source>
        <strain evidence="1 2">KCCM 42265</strain>
    </source>
</reference>